<evidence type="ECO:0000313" key="1">
    <source>
        <dbReference type="EMBL" id="OIP36255.1"/>
    </source>
</evidence>
<evidence type="ECO:0000313" key="2">
    <source>
        <dbReference type="Proteomes" id="UP000183085"/>
    </source>
</evidence>
<dbReference type="EMBL" id="MNYI01000245">
    <property type="protein sequence ID" value="OIP36255.1"/>
    <property type="molecule type" value="Genomic_DNA"/>
</dbReference>
<gene>
    <name evidence="1" type="ORF">AUJ95_09570</name>
</gene>
<dbReference type="Proteomes" id="UP000183085">
    <property type="component" value="Unassembled WGS sequence"/>
</dbReference>
<protein>
    <submittedName>
        <fullName evidence="1">Uncharacterized protein</fullName>
    </submittedName>
</protein>
<organism evidence="1 2">
    <name type="scientific">Candidatus Desantisbacteria bacterium CG2_30_40_21</name>
    <dbReference type="NCBI Taxonomy" id="1817895"/>
    <lineage>
        <taxon>Bacteria</taxon>
        <taxon>Candidatus Desantisiibacteriota</taxon>
    </lineage>
</organism>
<dbReference type="AlphaFoldDB" id="A0A1J5DX03"/>
<proteinExistence type="predicted"/>
<accession>A0A1J5DX03</accession>
<sequence length="65" mass="7321">MPLEMKETSVLLSPEEIMQIASICEDGDRDAAILFMEQLMKNVKKAQEGFRSLYQRGGHMGAAKF</sequence>
<comment type="caution">
    <text evidence="1">The sequence shown here is derived from an EMBL/GenBank/DDBJ whole genome shotgun (WGS) entry which is preliminary data.</text>
</comment>
<dbReference type="STRING" id="1817895.AUJ95_09570"/>
<name>A0A1J5DX03_9BACT</name>
<reference evidence="1 2" key="1">
    <citation type="journal article" date="2016" name="Environ. Microbiol.">
        <title>Genomic resolution of a cold subsurface aquifer community provides metabolic insights for novel microbes adapted to high CO concentrations.</title>
        <authorList>
            <person name="Probst A.J."/>
            <person name="Castelle C.J."/>
            <person name="Singh A."/>
            <person name="Brown C.T."/>
            <person name="Anantharaman K."/>
            <person name="Sharon I."/>
            <person name="Hug L.A."/>
            <person name="Burstein D."/>
            <person name="Emerson J.B."/>
            <person name="Thomas B.C."/>
            <person name="Banfield J.F."/>
        </authorList>
    </citation>
    <scope>NUCLEOTIDE SEQUENCE [LARGE SCALE GENOMIC DNA]</scope>
    <source>
        <strain evidence="1">CG2_30_40_21</strain>
    </source>
</reference>